<dbReference type="AlphaFoldDB" id="A0AA88P5V8"/>
<gene>
    <name evidence="2" type="ORF">Q8A67_023487</name>
</gene>
<evidence type="ECO:0000313" key="2">
    <source>
        <dbReference type="EMBL" id="KAK2870960.1"/>
    </source>
</evidence>
<reference evidence="2" key="1">
    <citation type="submission" date="2023-08" db="EMBL/GenBank/DDBJ databases">
        <title>Chromosome-level Genome Assembly of mud carp (Cirrhinus molitorella).</title>
        <authorList>
            <person name="Liu H."/>
        </authorList>
    </citation>
    <scope>NUCLEOTIDE SEQUENCE</scope>
    <source>
        <strain evidence="2">Prfri</strain>
        <tissue evidence="2">Muscle</tissue>
    </source>
</reference>
<dbReference type="Proteomes" id="UP001187343">
    <property type="component" value="Unassembled WGS sequence"/>
</dbReference>
<proteinExistence type="predicted"/>
<sequence length="66" mass="7122">MTERVRSQALKPSLRIKCQTRKSNKNPPAIPSCTTIGPPFEVASLNLSAQELTGSRVSFGLPVQPS</sequence>
<organism evidence="2 3">
    <name type="scientific">Cirrhinus molitorella</name>
    <name type="common">mud carp</name>
    <dbReference type="NCBI Taxonomy" id="172907"/>
    <lineage>
        <taxon>Eukaryota</taxon>
        <taxon>Metazoa</taxon>
        <taxon>Chordata</taxon>
        <taxon>Craniata</taxon>
        <taxon>Vertebrata</taxon>
        <taxon>Euteleostomi</taxon>
        <taxon>Actinopterygii</taxon>
        <taxon>Neopterygii</taxon>
        <taxon>Teleostei</taxon>
        <taxon>Ostariophysi</taxon>
        <taxon>Cypriniformes</taxon>
        <taxon>Cyprinidae</taxon>
        <taxon>Labeoninae</taxon>
        <taxon>Labeonini</taxon>
        <taxon>Cirrhinus</taxon>
    </lineage>
</organism>
<comment type="caution">
    <text evidence="2">The sequence shown here is derived from an EMBL/GenBank/DDBJ whole genome shotgun (WGS) entry which is preliminary data.</text>
</comment>
<protein>
    <submittedName>
        <fullName evidence="2">Uncharacterized protein</fullName>
    </submittedName>
</protein>
<dbReference type="EMBL" id="JAUYZG010000023">
    <property type="protein sequence ID" value="KAK2870960.1"/>
    <property type="molecule type" value="Genomic_DNA"/>
</dbReference>
<name>A0AA88P5V8_9TELE</name>
<evidence type="ECO:0000313" key="3">
    <source>
        <dbReference type="Proteomes" id="UP001187343"/>
    </source>
</evidence>
<evidence type="ECO:0000256" key="1">
    <source>
        <dbReference type="SAM" id="MobiDB-lite"/>
    </source>
</evidence>
<accession>A0AA88P5V8</accession>
<feature type="region of interest" description="Disordered" evidence="1">
    <location>
        <begin position="1"/>
        <end position="32"/>
    </location>
</feature>
<keyword evidence="3" id="KW-1185">Reference proteome</keyword>